<comment type="caution">
    <text evidence="5">The sequence shown here is derived from an EMBL/GenBank/DDBJ whole genome shotgun (WGS) entry which is preliminary data.</text>
</comment>
<dbReference type="PANTHER" id="PTHR30502">
    <property type="entry name" value="2-KETO-3-DEOXY-L-RHAMNONATE ALDOLASE"/>
    <property type="match status" value="1"/>
</dbReference>
<dbReference type="GO" id="GO:0046872">
    <property type="term" value="F:metal ion binding"/>
    <property type="evidence" value="ECO:0007669"/>
    <property type="project" value="UniProtKB-KW"/>
</dbReference>
<dbReference type="GO" id="GO:0016832">
    <property type="term" value="F:aldehyde-lyase activity"/>
    <property type="evidence" value="ECO:0007669"/>
    <property type="project" value="TreeGrafter"/>
</dbReference>
<dbReference type="InterPro" id="IPR040442">
    <property type="entry name" value="Pyrv_kinase-like_dom_sf"/>
</dbReference>
<evidence type="ECO:0000256" key="2">
    <source>
        <dbReference type="ARBA" id="ARBA00022723"/>
    </source>
</evidence>
<evidence type="ECO:0000313" key="6">
    <source>
        <dbReference type="Proteomes" id="UP000235347"/>
    </source>
</evidence>
<keyword evidence="6" id="KW-1185">Reference proteome</keyword>
<organism evidence="5 6">
    <name type="scientific">Trinickia soli</name>
    <dbReference type="NCBI Taxonomy" id="380675"/>
    <lineage>
        <taxon>Bacteria</taxon>
        <taxon>Pseudomonadati</taxon>
        <taxon>Pseudomonadota</taxon>
        <taxon>Betaproteobacteria</taxon>
        <taxon>Burkholderiales</taxon>
        <taxon>Burkholderiaceae</taxon>
        <taxon>Trinickia</taxon>
    </lineage>
</organism>
<gene>
    <name evidence="5" type="ORF">C0Z19_23615</name>
</gene>
<evidence type="ECO:0000313" key="5">
    <source>
        <dbReference type="EMBL" id="PMS18031.1"/>
    </source>
</evidence>
<keyword evidence="2" id="KW-0479">Metal-binding</keyword>
<evidence type="ECO:0000259" key="4">
    <source>
        <dbReference type="Pfam" id="PF03328"/>
    </source>
</evidence>
<feature type="domain" description="HpcH/HpaI aldolase/citrate lyase" evidence="4">
    <location>
        <begin position="21"/>
        <end position="249"/>
    </location>
</feature>
<dbReference type="InterPro" id="IPR005000">
    <property type="entry name" value="Aldolase/citrate-lyase_domain"/>
</dbReference>
<protein>
    <submittedName>
        <fullName evidence="5">2-dehydro-3-deoxyglucarate aldolase</fullName>
    </submittedName>
</protein>
<dbReference type="EMBL" id="PNYB01000027">
    <property type="protein sequence ID" value="PMS18031.1"/>
    <property type="molecule type" value="Genomic_DNA"/>
</dbReference>
<keyword evidence="3" id="KW-0456">Lyase</keyword>
<name>A0A2N7VLI1_9BURK</name>
<sequence>MSAFINPLKQRLNEADSEPLYGLWLSLASADAAEALAHAGFDWLCIDMEHAPNDSADVTAQLRAIAAAHLPTEPIVRVPACEGWLVKRVLDAGARTLMFPNIETAEDAARAVRLTRYPDAAAPDGLRGVAGVVRAAAFGARRDYVQSANTQIATIVQIESARALAEVDAIAATPGVDCLFAGPADLAASLGHLGDSKHPDVQAAIARIVEAARRAGIPAGIFALDVASARQYRDAGFRVIALAADVIWLVRATRSALQEVRS</sequence>
<dbReference type="Gene3D" id="3.20.20.60">
    <property type="entry name" value="Phosphoenolpyruvate-binding domains"/>
    <property type="match status" value="1"/>
</dbReference>
<dbReference type="GO" id="GO:0005737">
    <property type="term" value="C:cytoplasm"/>
    <property type="evidence" value="ECO:0007669"/>
    <property type="project" value="TreeGrafter"/>
</dbReference>
<accession>A0A2N7VLI1</accession>
<dbReference type="InterPro" id="IPR015813">
    <property type="entry name" value="Pyrv/PenolPyrv_kinase-like_dom"/>
</dbReference>
<dbReference type="AlphaFoldDB" id="A0A2N7VLI1"/>
<dbReference type="RefSeq" id="WP_102612292.1">
    <property type="nucleotide sequence ID" value="NZ_CADIKD010000023.1"/>
</dbReference>
<dbReference type="SUPFAM" id="SSF51621">
    <property type="entry name" value="Phosphoenolpyruvate/pyruvate domain"/>
    <property type="match status" value="1"/>
</dbReference>
<dbReference type="InterPro" id="IPR050251">
    <property type="entry name" value="HpcH-HpaI_aldolase"/>
</dbReference>
<dbReference type="Proteomes" id="UP000235347">
    <property type="component" value="Unassembled WGS sequence"/>
</dbReference>
<proteinExistence type="inferred from homology"/>
<comment type="similarity">
    <text evidence="1">Belongs to the HpcH/HpaI aldolase family.</text>
</comment>
<dbReference type="PANTHER" id="PTHR30502:SF0">
    <property type="entry name" value="PHOSPHOENOLPYRUVATE CARBOXYLASE FAMILY PROTEIN"/>
    <property type="match status" value="1"/>
</dbReference>
<evidence type="ECO:0000256" key="3">
    <source>
        <dbReference type="ARBA" id="ARBA00023239"/>
    </source>
</evidence>
<evidence type="ECO:0000256" key="1">
    <source>
        <dbReference type="ARBA" id="ARBA00005568"/>
    </source>
</evidence>
<reference evidence="5 6" key="1">
    <citation type="submission" date="2018-01" db="EMBL/GenBank/DDBJ databases">
        <title>Whole genome analyses suggest that Burkholderia sensu lato contains two further novel genera in the rhizoxinica-symbiotica group Mycetohabitans gen. nov., and Trinickia gen. nov.: implications for the evolution of diazotrophy and nodulation in the Burkholderiaceae.</title>
        <authorList>
            <person name="Estrada-de los Santos P."/>
            <person name="Palmer M."/>
            <person name="Chavez-Ramirez B."/>
            <person name="Beukes C."/>
            <person name="Steenkamp E.T."/>
            <person name="Hirsch A.M."/>
            <person name="Manyaka P."/>
            <person name="Maluk M."/>
            <person name="Lafos M."/>
            <person name="Crook M."/>
            <person name="Gross E."/>
            <person name="Simon M.F."/>
            <person name="Bueno dos Reis Junior F."/>
            <person name="Poole P.S."/>
            <person name="Venter S.N."/>
            <person name="James E.K."/>
        </authorList>
    </citation>
    <scope>NUCLEOTIDE SEQUENCE [LARGE SCALE GENOMIC DNA]</scope>
    <source>
        <strain evidence="5 6">GP25-8</strain>
    </source>
</reference>
<dbReference type="Pfam" id="PF03328">
    <property type="entry name" value="HpcH_HpaI"/>
    <property type="match status" value="1"/>
</dbReference>